<dbReference type="Pfam" id="PF00756">
    <property type="entry name" value="Esterase"/>
    <property type="match status" value="1"/>
</dbReference>
<dbReference type="PATRIC" id="fig|1111454.3.peg.162"/>
<dbReference type="InterPro" id="IPR006597">
    <property type="entry name" value="Sel1-like"/>
</dbReference>
<dbReference type="InterPro" id="IPR029058">
    <property type="entry name" value="AB_hydrolase_fold"/>
</dbReference>
<dbReference type="eggNOG" id="COG0790">
    <property type="taxonomic scope" value="Bacteria"/>
</dbReference>
<dbReference type="eggNOG" id="COG4099">
    <property type="taxonomic scope" value="Bacteria"/>
</dbReference>
<feature type="region of interest" description="Disordered" evidence="1">
    <location>
        <begin position="100"/>
        <end position="123"/>
    </location>
</feature>
<reference evidence="4 5" key="1">
    <citation type="submission" date="2013-09" db="EMBL/GenBank/DDBJ databases">
        <authorList>
            <person name="Durkin A.S."/>
            <person name="Haft D.R."/>
            <person name="McCorrison J."/>
            <person name="Torralba M."/>
            <person name="Gillis M."/>
            <person name="Haft D.H."/>
            <person name="Methe B."/>
            <person name="Sutton G."/>
            <person name="Nelson K.E."/>
        </authorList>
    </citation>
    <scope>NUCLEOTIDE SEQUENCE [LARGE SCALE GENOMIC DNA]</scope>
    <source>
        <strain evidence="4 5">BV3C16-1</strain>
    </source>
</reference>
<feature type="signal peptide" evidence="2">
    <location>
        <begin position="1"/>
        <end position="23"/>
    </location>
</feature>
<sequence>MRIKTKTYLLLCLLGAMTTCSVAAEPVVMIPNVYGDGEKIEALAIQYPFSIDHTSVAADAFQVADHQVADVYTNVEPKTGNKHEDGKYVIVDLVTKNTLSPLDKQGPKKPKKAENEKADAPLHSDRTAPVLTASVVQVKNIRGTDGTIYPASTEVMKAETATSSIIDKFIIKHYTDNETKSTISYTVFLPENYTPQQKYPLVFFIADASANINNDRTPLFQGNGATIWATAEEQRKHQAIVVAPQYSEDLVNSLGMMTTDENKWTPGLTLITNLLKNIISTYPVDKDRIYGTGQSQGGMANIAISDRYPDLFAAQYLVACQWNTDEMNALLHKNLWILVSEGDTKAYPSMNEAVSKWRQAGGKVATSPYLWDSTADAATFAQYVADMEAKGATINYSVFKNGSHTYTWSVAYTIEGIRDWLFNQTKSGRPVSATASGKFEAKRQRQLALKKEARQYLETGKNYFNGENGAPKDAVKAWAAFTKADKQGDKKAARYLGLLSLSDRKMKARTKQAFTYFMKGAENGDITSMYYLGRCYETGTGTKQNVQLAYHWYKEAAKREDIIAAPAMAALASLYERGLGVEQNLQISEELYEKAARAGYKEAADGLQRVRASQRSQRERQ</sequence>
<dbReference type="RefSeq" id="WP_023052618.1">
    <property type="nucleotide sequence ID" value="NZ_AWXA01000004.1"/>
</dbReference>
<dbReference type="SUPFAM" id="SSF53474">
    <property type="entry name" value="alpha/beta-Hydrolases"/>
    <property type="match status" value="1"/>
</dbReference>
<evidence type="ECO:0000256" key="2">
    <source>
        <dbReference type="SAM" id="SignalP"/>
    </source>
</evidence>
<organism evidence="4 5">
    <name type="scientific">Megasphaera vaginalis</name>
    <name type="common">ex Srinivasan et al. 2021</name>
    <dbReference type="NCBI Taxonomy" id="1111454"/>
    <lineage>
        <taxon>Bacteria</taxon>
        <taxon>Bacillati</taxon>
        <taxon>Bacillota</taxon>
        <taxon>Negativicutes</taxon>
        <taxon>Veillonellales</taxon>
        <taxon>Veillonellaceae</taxon>
        <taxon>Megasphaera</taxon>
    </lineage>
</organism>
<dbReference type="InterPro" id="IPR041172">
    <property type="entry name" value="EstA_Ig-like_N"/>
</dbReference>
<dbReference type="OrthoDB" id="1625735at2"/>
<gene>
    <name evidence="4" type="ORF">HMPREF1250_1340</name>
</gene>
<evidence type="ECO:0000313" key="4">
    <source>
        <dbReference type="EMBL" id="ERT62444.1"/>
    </source>
</evidence>
<keyword evidence="2" id="KW-0732">Signal</keyword>
<dbReference type="AlphaFoldDB" id="U7UU68"/>
<dbReference type="SMART" id="SM00671">
    <property type="entry name" value="SEL1"/>
    <property type="match status" value="4"/>
</dbReference>
<comment type="caution">
    <text evidence="4">The sequence shown here is derived from an EMBL/GenBank/DDBJ whole genome shotgun (WGS) entry which is preliminary data.</text>
</comment>
<dbReference type="EMBL" id="AWXA01000004">
    <property type="protein sequence ID" value="ERT62444.1"/>
    <property type="molecule type" value="Genomic_DNA"/>
</dbReference>
<dbReference type="Pfam" id="PF18435">
    <property type="entry name" value="EstA_Ig_like"/>
    <property type="match status" value="1"/>
</dbReference>
<dbReference type="Pfam" id="PF08238">
    <property type="entry name" value="Sel1"/>
    <property type="match status" value="3"/>
</dbReference>
<keyword evidence="5" id="KW-1185">Reference proteome</keyword>
<feature type="compositionally biased region" description="Basic and acidic residues" evidence="1">
    <location>
        <begin position="112"/>
        <end position="123"/>
    </location>
</feature>
<evidence type="ECO:0000259" key="3">
    <source>
        <dbReference type="Pfam" id="PF18435"/>
    </source>
</evidence>
<dbReference type="InterPro" id="IPR050767">
    <property type="entry name" value="Sel1_AlgK"/>
</dbReference>
<feature type="domain" description="Esterase Ig-like N-terminal" evidence="3">
    <location>
        <begin position="27"/>
        <end position="149"/>
    </location>
</feature>
<dbReference type="InterPro" id="IPR000801">
    <property type="entry name" value="Esterase-like"/>
</dbReference>
<feature type="chain" id="PRO_5004688314" evidence="2">
    <location>
        <begin position="24"/>
        <end position="621"/>
    </location>
</feature>
<name>U7UU68_9FIRM</name>
<dbReference type="SUPFAM" id="SSF81901">
    <property type="entry name" value="HCP-like"/>
    <property type="match status" value="1"/>
</dbReference>
<dbReference type="InterPro" id="IPR011990">
    <property type="entry name" value="TPR-like_helical_dom_sf"/>
</dbReference>
<dbReference type="Gene3D" id="3.40.50.1820">
    <property type="entry name" value="alpha/beta hydrolase"/>
    <property type="match status" value="1"/>
</dbReference>
<dbReference type="PANTHER" id="PTHR11102">
    <property type="entry name" value="SEL-1-LIKE PROTEIN"/>
    <property type="match status" value="1"/>
</dbReference>
<evidence type="ECO:0000256" key="1">
    <source>
        <dbReference type="SAM" id="MobiDB-lite"/>
    </source>
</evidence>
<dbReference type="Proteomes" id="UP000017090">
    <property type="component" value="Unassembled WGS sequence"/>
</dbReference>
<dbReference type="Gene3D" id="1.25.40.10">
    <property type="entry name" value="Tetratricopeptide repeat domain"/>
    <property type="match status" value="1"/>
</dbReference>
<dbReference type="PANTHER" id="PTHR11102:SF160">
    <property type="entry name" value="ERAD-ASSOCIATED E3 UBIQUITIN-PROTEIN LIGASE COMPONENT HRD3"/>
    <property type="match status" value="1"/>
</dbReference>
<accession>U7UU68</accession>
<protein>
    <submittedName>
        <fullName evidence="4">Putative esterase</fullName>
    </submittedName>
</protein>
<proteinExistence type="predicted"/>
<dbReference type="Gene3D" id="2.60.40.2180">
    <property type="match status" value="1"/>
</dbReference>
<evidence type="ECO:0000313" key="5">
    <source>
        <dbReference type="Proteomes" id="UP000017090"/>
    </source>
</evidence>